<dbReference type="InterPro" id="IPR010300">
    <property type="entry name" value="CDO_1"/>
</dbReference>
<feature type="binding site" evidence="6">
    <location>
        <position position="89"/>
    </location>
    <ligand>
        <name>Fe cation</name>
        <dbReference type="ChEBI" id="CHEBI:24875"/>
        <note>catalytic</note>
    </ligand>
</feature>
<sequence length="188" mass="21031">MALPAVFTQFVDGMTRVLDAGTQDEPRILEMGGELLRNLVARDDWLPDEFAQPHPQYYGQYLLYADPRDRFSVVSFVWGPGQQTPIHDHTVWALIGMLRGMECSERFLPQGDGKPMKPLGLEDLHPGQIDCVSPTLGDIHRVSNGYQDEVSISIHAYGGNIGKIRRHVYDQKNGAVKDFVSGYTNVTS</sequence>
<dbReference type="Pfam" id="PF05995">
    <property type="entry name" value="CDO_I"/>
    <property type="match status" value="1"/>
</dbReference>
<dbReference type="InterPro" id="IPR011051">
    <property type="entry name" value="RmlC_Cupin_sf"/>
</dbReference>
<gene>
    <name evidence="7" type="ORF">FAZ69_15060</name>
</gene>
<dbReference type="Proteomes" id="UP000305539">
    <property type="component" value="Unassembled WGS sequence"/>
</dbReference>
<keyword evidence="3 7" id="KW-0223">Dioxygenase</keyword>
<dbReference type="PANTHER" id="PTHR12918">
    <property type="entry name" value="CYSTEINE DIOXYGENASE"/>
    <property type="match status" value="1"/>
</dbReference>
<dbReference type="GO" id="GO:0016702">
    <property type="term" value="F:oxidoreductase activity, acting on single donors with incorporation of molecular oxygen, incorporation of two atoms of oxygen"/>
    <property type="evidence" value="ECO:0007669"/>
    <property type="project" value="InterPro"/>
</dbReference>
<dbReference type="InterPro" id="IPR014710">
    <property type="entry name" value="RmlC-like_jellyroll"/>
</dbReference>
<keyword evidence="8" id="KW-1185">Reference proteome</keyword>
<comment type="caution">
    <text evidence="7">The sequence shown here is derived from an EMBL/GenBank/DDBJ whole genome shotgun (WGS) entry which is preliminary data.</text>
</comment>
<keyword evidence="5 6" id="KW-0408">Iron</keyword>
<accession>A0A4U1I581</accession>
<feature type="binding site" evidence="6">
    <location>
        <position position="87"/>
    </location>
    <ligand>
        <name>Fe cation</name>
        <dbReference type="ChEBI" id="CHEBI:24875"/>
        <note>catalytic</note>
    </ligand>
</feature>
<protein>
    <submittedName>
        <fullName evidence="7">Cysteine dioxygenase</fullName>
    </submittedName>
</protein>
<dbReference type="AlphaFoldDB" id="A0A4U1I581"/>
<evidence type="ECO:0000256" key="2">
    <source>
        <dbReference type="ARBA" id="ARBA00022723"/>
    </source>
</evidence>
<dbReference type="CDD" id="cd10548">
    <property type="entry name" value="cupin_CDO"/>
    <property type="match status" value="1"/>
</dbReference>
<evidence type="ECO:0000256" key="5">
    <source>
        <dbReference type="ARBA" id="ARBA00023004"/>
    </source>
</evidence>
<feature type="binding site" evidence="6">
    <location>
        <position position="140"/>
    </location>
    <ligand>
        <name>Fe cation</name>
        <dbReference type="ChEBI" id="CHEBI:24875"/>
        <note>catalytic</note>
    </ligand>
</feature>
<dbReference type="Gene3D" id="1.20.5.440">
    <property type="entry name" value="ATP synthase delta/epsilon subunit, C-terminal domain"/>
    <property type="match status" value="1"/>
</dbReference>
<reference evidence="7 8" key="1">
    <citation type="submission" date="2019-04" db="EMBL/GenBank/DDBJ databases">
        <title>Trinickia sp. 7GSK02, isolated from subtropical forest soil.</title>
        <authorList>
            <person name="Gao Z.-H."/>
            <person name="Qiu L.-H."/>
        </authorList>
    </citation>
    <scope>NUCLEOTIDE SEQUENCE [LARGE SCALE GENOMIC DNA]</scope>
    <source>
        <strain evidence="7 8">7GSK02</strain>
    </source>
</reference>
<comment type="similarity">
    <text evidence="1">Belongs to the cysteine dioxygenase family.</text>
</comment>
<evidence type="ECO:0000313" key="8">
    <source>
        <dbReference type="Proteomes" id="UP000305539"/>
    </source>
</evidence>
<dbReference type="SUPFAM" id="SSF51182">
    <property type="entry name" value="RmlC-like cupins"/>
    <property type="match status" value="1"/>
</dbReference>
<dbReference type="OrthoDB" id="7059163at2"/>
<dbReference type="GO" id="GO:0008198">
    <property type="term" value="F:ferrous iron binding"/>
    <property type="evidence" value="ECO:0007669"/>
    <property type="project" value="TreeGrafter"/>
</dbReference>
<evidence type="ECO:0000256" key="1">
    <source>
        <dbReference type="ARBA" id="ARBA00006622"/>
    </source>
</evidence>
<keyword evidence="2 6" id="KW-0479">Metal-binding</keyword>
<organism evidence="7 8">
    <name type="scientific">Trinickia terrae</name>
    <dbReference type="NCBI Taxonomy" id="2571161"/>
    <lineage>
        <taxon>Bacteria</taxon>
        <taxon>Pseudomonadati</taxon>
        <taxon>Pseudomonadota</taxon>
        <taxon>Betaproteobacteria</taxon>
        <taxon>Burkholderiales</taxon>
        <taxon>Burkholderiaceae</taxon>
        <taxon>Trinickia</taxon>
    </lineage>
</organism>
<keyword evidence="4" id="KW-0560">Oxidoreductase</keyword>
<evidence type="ECO:0000256" key="3">
    <source>
        <dbReference type="ARBA" id="ARBA00022964"/>
    </source>
</evidence>
<dbReference type="EMBL" id="SWJE01000007">
    <property type="protein sequence ID" value="TKC88452.1"/>
    <property type="molecule type" value="Genomic_DNA"/>
</dbReference>
<evidence type="ECO:0000256" key="6">
    <source>
        <dbReference type="PIRSR" id="PIRSR610300-51"/>
    </source>
</evidence>
<name>A0A4U1I581_9BURK</name>
<proteinExistence type="inferred from homology"/>
<evidence type="ECO:0000256" key="4">
    <source>
        <dbReference type="ARBA" id="ARBA00023002"/>
    </source>
</evidence>
<dbReference type="Gene3D" id="2.60.120.10">
    <property type="entry name" value="Jelly Rolls"/>
    <property type="match status" value="1"/>
</dbReference>
<evidence type="ECO:0000313" key="7">
    <source>
        <dbReference type="EMBL" id="TKC88452.1"/>
    </source>
</evidence>
<dbReference type="PANTHER" id="PTHR12918:SF1">
    <property type="entry name" value="CYSTEINE DIOXYGENASE TYPE 1"/>
    <property type="match status" value="1"/>
</dbReference>